<comment type="caution">
    <text evidence="1">The sequence shown here is derived from an EMBL/GenBank/DDBJ whole genome shotgun (WGS) entry which is preliminary data.</text>
</comment>
<proteinExistence type="predicted"/>
<name>A0AAD6G288_9EURO</name>
<organism evidence="1 2">
    <name type="scientific">Penicillium daleae</name>
    <dbReference type="NCBI Taxonomy" id="63821"/>
    <lineage>
        <taxon>Eukaryota</taxon>
        <taxon>Fungi</taxon>
        <taxon>Dikarya</taxon>
        <taxon>Ascomycota</taxon>
        <taxon>Pezizomycotina</taxon>
        <taxon>Eurotiomycetes</taxon>
        <taxon>Eurotiomycetidae</taxon>
        <taxon>Eurotiales</taxon>
        <taxon>Aspergillaceae</taxon>
        <taxon>Penicillium</taxon>
    </lineage>
</organism>
<reference evidence="1" key="1">
    <citation type="submission" date="2022-12" db="EMBL/GenBank/DDBJ databases">
        <authorList>
            <person name="Petersen C."/>
        </authorList>
    </citation>
    <scope>NUCLEOTIDE SEQUENCE</scope>
    <source>
        <strain evidence="1">IBT 16125</strain>
    </source>
</reference>
<keyword evidence="2" id="KW-1185">Reference proteome</keyword>
<protein>
    <submittedName>
        <fullName evidence="1">Uncharacterized protein</fullName>
    </submittedName>
</protein>
<evidence type="ECO:0000313" key="2">
    <source>
        <dbReference type="Proteomes" id="UP001213681"/>
    </source>
</evidence>
<dbReference type="GeneID" id="81602168"/>
<reference evidence="1" key="2">
    <citation type="journal article" date="2023" name="IMA Fungus">
        <title>Comparative genomic study of the Penicillium genus elucidates a diverse pangenome and 15 lateral gene transfer events.</title>
        <authorList>
            <person name="Petersen C."/>
            <person name="Sorensen T."/>
            <person name="Nielsen M.R."/>
            <person name="Sondergaard T.E."/>
            <person name="Sorensen J.L."/>
            <person name="Fitzpatrick D.A."/>
            <person name="Frisvad J.C."/>
            <person name="Nielsen K.L."/>
        </authorList>
    </citation>
    <scope>NUCLEOTIDE SEQUENCE</scope>
    <source>
        <strain evidence="1">IBT 16125</strain>
    </source>
</reference>
<accession>A0AAD6G288</accession>
<dbReference type="RefSeq" id="XP_056764751.1">
    <property type="nucleotide sequence ID" value="XM_056911925.1"/>
</dbReference>
<evidence type="ECO:0000313" key="1">
    <source>
        <dbReference type="EMBL" id="KAJ5444671.1"/>
    </source>
</evidence>
<sequence length="168" mass="17886">MGAYPHSNESTLLPMLVSESTMSAVQDPIEITTGAVSFSGVSPGCGTVETAASTADPPKDSKVFSSCVLAPSDPFTGVITPPALLPFFLAGPLYIYLQIEQSSTSKSTARCLAFSIERTNVNQTTKLPIGFLMVDVVELERDMIYALPADGTYYLTAHDIAVKIVCKQ</sequence>
<dbReference type="EMBL" id="JAPVEA010000007">
    <property type="protein sequence ID" value="KAJ5444671.1"/>
    <property type="molecule type" value="Genomic_DNA"/>
</dbReference>
<dbReference type="AlphaFoldDB" id="A0AAD6G288"/>
<gene>
    <name evidence="1" type="ORF">N7458_008543</name>
</gene>
<dbReference type="Proteomes" id="UP001213681">
    <property type="component" value="Unassembled WGS sequence"/>
</dbReference>